<dbReference type="Proteomes" id="UP001321473">
    <property type="component" value="Unassembled WGS sequence"/>
</dbReference>
<organism evidence="2 3">
    <name type="scientific">Amblyomma americanum</name>
    <name type="common">Lone star tick</name>
    <dbReference type="NCBI Taxonomy" id="6943"/>
    <lineage>
        <taxon>Eukaryota</taxon>
        <taxon>Metazoa</taxon>
        <taxon>Ecdysozoa</taxon>
        <taxon>Arthropoda</taxon>
        <taxon>Chelicerata</taxon>
        <taxon>Arachnida</taxon>
        <taxon>Acari</taxon>
        <taxon>Parasitiformes</taxon>
        <taxon>Ixodida</taxon>
        <taxon>Ixodoidea</taxon>
        <taxon>Ixodidae</taxon>
        <taxon>Amblyomminae</taxon>
        <taxon>Amblyomma</taxon>
    </lineage>
</organism>
<protein>
    <submittedName>
        <fullName evidence="2">Uncharacterized protein</fullName>
    </submittedName>
</protein>
<evidence type="ECO:0000256" key="1">
    <source>
        <dbReference type="SAM" id="MobiDB-lite"/>
    </source>
</evidence>
<reference evidence="2 3" key="1">
    <citation type="journal article" date="2023" name="Arcadia Sci">
        <title>De novo assembly of a long-read Amblyomma americanum tick genome.</title>
        <authorList>
            <person name="Chou S."/>
            <person name="Poskanzer K.E."/>
            <person name="Rollins M."/>
            <person name="Thuy-Boun P.S."/>
        </authorList>
    </citation>
    <scope>NUCLEOTIDE SEQUENCE [LARGE SCALE GENOMIC DNA]</scope>
    <source>
        <strain evidence="2">F_SG_1</strain>
        <tissue evidence="2">Salivary glands</tissue>
    </source>
</reference>
<dbReference type="AlphaFoldDB" id="A0AAQ4F2C3"/>
<keyword evidence="3" id="KW-1185">Reference proteome</keyword>
<proteinExistence type="predicted"/>
<feature type="compositionally biased region" description="Basic and acidic residues" evidence="1">
    <location>
        <begin position="1"/>
        <end position="13"/>
    </location>
</feature>
<accession>A0AAQ4F2C3</accession>
<comment type="caution">
    <text evidence="2">The sequence shown here is derived from an EMBL/GenBank/DDBJ whole genome shotgun (WGS) entry which is preliminary data.</text>
</comment>
<gene>
    <name evidence="2" type="ORF">V5799_017365</name>
</gene>
<dbReference type="EMBL" id="JARKHS020007809">
    <property type="protein sequence ID" value="KAK8781294.1"/>
    <property type="molecule type" value="Genomic_DNA"/>
</dbReference>
<name>A0AAQ4F2C3_AMBAM</name>
<feature type="region of interest" description="Disordered" evidence="1">
    <location>
        <begin position="1"/>
        <end position="30"/>
    </location>
</feature>
<sequence>MQRDRSCNERENYSSKWRAGLNRRDSGHLPRCDTQKRQVYVRPIAAVTGTEQARPVLRVTEPAVCTDPGGGKLAP</sequence>
<evidence type="ECO:0000313" key="2">
    <source>
        <dbReference type="EMBL" id="KAK8781294.1"/>
    </source>
</evidence>
<evidence type="ECO:0000313" key="3">
    <source>
        <dbReference type="Proteomes" id="UP001321473"/>
    </source>
</evidence>